<dbReference type="Proteomes" id="UP000529861">
    <property type="component" value="Unassembled WGS sequence"/>
</dbReference>
<evidence type="ECO:0000313" key="2">
    <source>
        <dbReference type="Proteomes" id="UP000529861"/>
    </source>
</evidence>
<name>A0A7Y2L603_9THEO</name>
<proteinExistence type="predicted"/>
<organism evidence="1 2">
    <name type="scientific">Caldanaerobacter subterraneus</name>
    <dbReference type="NCBI Taxonomy" id="911092"/>
    <lineage>
        <taxon>Bacteria</taxon>
        <taxon>Bacillati</taxon>
        <taxon>Bacillota</taxon>
        <taxon>Clostridia</taxon>
        <taxon>Thermoanaerobacterales</taxon>
        <taxon>Thermoanaerobacteraceae</taxon>
        <taxon>Caldanaerobacter</taxon>
    </lineage>
</organism>
<dbReference type="EMBL" id="JABEQB010000008">
    <property type="protein sequence ID" value="NNG66402.1"/>
    <property type="molecule type" value="Genomic_DNA"/>
</dbReference>
<comment type="caution">
    <text evidence="1">The sequence shown here is derived from an EMBL/GenBank/DDBJ whole genome shotgun (WGS) entry which is preliminary data.</text>
</comment>
<accession>A0A7Y2L603</accession>
<gene>
    <name evidence="1" type="ORF">HKI81_04005</name>
</gene>
<protein>
    <submittedName>
        <fullName evidence="1">Uncharacterized protein</fullName>
    </submittedName>
</protein>
<dbReference type="RefSeq" id="WP_170270599.1">
    <property type="nucleotide sequence ID" value="NZ_JABEQB010000008.1"/>
</dbReference>
<dbReference type="AlphaFoldDB" id="A0A7Y2L603"/>
<evidence type="ECO:0000313" key="1">
    <source>
        <dbReference type="EMBL" id="NNG66402.1"/>
    </source>
</evidence>
<sequence>MKKVEKGKMYLGWEGGISDILIDLKKKKLYHYETDYDSVHSEYGGKNYYQSRTGLTGAGYIEYFDSLILGGWYDTKSNNSISKEESYPLYEINNISIRNIKISIFVPLSHHKKEWTENLYAPHFPFVLKIAAIDFYYAHKYYLFFTHWFSEIFSILETLSIKGETALEGFQKKEINIKFFSGTTPFTLTINVINHEYGIGLDYTKFFLKEIKDQMYQPSFEHISYLHDLFNVVRTDYYFYKIKYYDSESKGISILTDIIDEDPLFADNKIIEKWTGMKVTKRDKKHGIERILLQKVYNDYVLLIAYANLTSIFKGYEFISQENAFAEYEYRVPRIAYMLNEETYNSNVLHYLNRRILDLIKRAKKVKEKLFEDEQLLSFIKENPEIEITFEDSIAAGNCPVGTERFAKEHFNSARKIKLIELEKFIGNPYVNRVIRYIKEQKVVS</sequence>
<reference evidence="1 2" key="1">
    <citation type="submission" date="2020-04" db="EMBL/GenBank/DDBJ databases">
        <title>Draft genome sequence of Caldanaerobacter sunterraneus. strain 1523vc isolated from Griffin hot spring, Kamchatka, Russia.</title>
        <authorList>
            <person name="Toshchakov S.V."/>
            <person name="Podosokorskaya O.A."/>
            <person name="Kublanov I.V."/>
            <person name="Korzhenkov A."/>
            <person name="Patrushev M.V."/>
        </authorList>
    </citation>
    <scope>NUCLEOTIDE SEQUENCE [LARGE SCALE GENOMIC DNA]</scope>
    <source>
        <strain evidence="1 2">1523vc</strain>
    </source>
</reference>